<dbReference type="InterPro" id="IPR022924">
    <property type="entry name" value="Cardiolipin_synthase"/>
</dbReference>
<keyword evidence="4" id="KW-0808">Transferase</keyword>
<evidence type="ECO:0000256" key="7">
    <source>
        <dbReference type="ARBA" id="ARBA00022989"/>
    </source>
</evidence>
<keyword evidence="6" id="KW-0677">Repeat</keyword>
<comment type="caution">
    <text evidence="15">The sequence shown here is derived from an EMBL/GenBank/DDBJ whole genome shotgun (WGS) entry which is preliminary data.</text>
</comment>
<keyword evidence="10" id="KW-0594">Phospholipid biosynthesis</keyword>
<evidence type="ECO:0000256" key="8">
    <source>
        <dbReference type="ARBA" id="ARBA00023098"/>
    </source>
</evidence>
<dbReference type="EC" id="2.7.8.-" evidence="12"/>
<dbReference type="Pfam" id="PF13396">
    <property type="entry name" value="PLDc_N"/>
    <property type="match status" value="1"/>
</dbReference>
<accession>A0ABT8KFX8</accession>
<evidence type="ECO:0000313" key="16">
    <source>
        <dbReference type="Proteomes" id="UP001174208"/>
    </source>
</evidence>
<dbReference type="Proteomes" id="UP001174208">
    <property type="component" value="Unassembled WGS sequence"/>
</dbReference>
<evidence type="ECO:0000256" key="13">
    <source>
        <dbReference type="SAM" id="Phobius"/>
    </source>
</evidence>
<dbReference type="InterPro" id="IPR025202">
    <property type="entry name" value="PLD-like_dom"/>
</dbReference>
<evidence type="ECO:0000256" key="5">
    <source>
        <dbReference type="ARBA" id="ARBA00022692"/>
    </source>
</evidence>
<feature type="transmembrane region" description="Helical" evidence="13">
    <location>
        <begin position="41"/>
        <end position="62"/>
    </location>
</feature>
<proteinExistence type="predicted"/>
<gene>
    <name evidence="15" type="primary">cls</name>
    <name evidence="15" type="ORF">P5G50_18100</name>
</gene>
<dbReference type="CDD" id="cd09158">
    <property type="entry name" value="PLDc_EcCLS_like_2"/>
    <property type="match status" value="1"/>
</dbReference>
<evidence type="ECO:0000256" key="4">
    <source>
        <dbReference type="ARBA" id="ARBA00022679"/>
    </source>
</evidence>
<dbReference type="SUPFAM" id="SSF56024">
    <property type="entry name" value="Phospholipase D/nuclease"/>
    <property type="match status" value="2"/>
</dbReference>
<organism evidence="15 16">
    <name type="scientific">Leifsonia williamsii</name>
    <dbReference type="NCBI Taxonomy" id="3035919"/>
    <lineage>
        <taxon>Bacteria</taxon>
        <taxon>Bacillati</taxon>
        <taxon>Actinomycetota</taxon>
        <taxon>Actinomycetes</taxon>
        <taxon>Micrococcales</taxon>
        <taxon>Microbacteriaceae</taxon>
        <taxon>Leifsonia</taxon>
    </lineage>
</organism>
<dbReference type="NCBIfam" id="TIGR04265">
    <property type="entry name" value="bac_cardiolipin"/>
    <property type="match status" value="1"/>
</dbReference>
<dbReference type="PANTHER" id="PTHR21248">
    <property type="entry name" value="CARDIOLIPIN SYNTHASE"/>
    <property type="match status" value="1"/>
</dbReference>
<dbReference type="PROSITE" id="PS50035">
    <property type="entry name" value="PLD"/>
    <property type="match status" value="2"/>
</dbReference>
<evidence type="ECO:0000256" key="6">
    <source>
        <dbReference type="ARBA" id="ARBA00022737"/>
    </source>
</evidence>
<keyword evidence="7 13" id="KW-1133">Transmembrane helix</keyword>
<feature type="transmembrane region" description="Helical" evidence="13">
    <location>
        <begin position="6"/>
        <end position="29"/>
    </location>
</feature>
<dbReference type="EMBL" id="JAROCF010000001">
    <property type="protein sequence ID" value="MDN4616365.1"/>
    <property type="molecule type" value="Genomic_DNA"/>
</dbReference>
<evidence type="ECO:0000259" key="14">
    <source>
        <dbReference type="PROSITE" id="PS50035"/>
    </source>
</evidence>
<keyword evidence="8" id="KW-0443">Lipid metabolism</keyword>
<evidence type="ECO:0000256" key="11">
    <source>
        <dbReference type="ARBA" id="ARBA00023264"/>
    </source>
</evidence>
<dbReference type="SMART" id="SM00155">
    <property type="entry name" value="PLDc"/>
    <property type="match status" value="2"/>
</dbReference>
<keyword evidence="2" id="KW-1003">Cell membrane</keyword>
<comment type="subcellular location">
    <subcellularLocation>
        <location evidence="1">Cell membrane</location>
        <topology evidence="1">Multi-pass membrane protein</topology>
    </subcellularLocation>
</comment>
<dbReference type="PANTHER" id="PTHR21248:SF22">
    <property type="entry name" value="PHOSPHOLIPASE D"/>
    <property type="match status" value="1"/>
</dbReference>
<evidence type="ECO:0000256" key="3">
    <source>
        <dbReference type="ARBA" id="ARBA00022516"/>
    </source>
</evidence>
<evidence type="ECO:0000256" key="12">
    <source>
        <dbReference type="NCBIfam" id="TIGR04265"/>
    </source>
</evidence>
<dbReference type="InterPro" id="IPR001736">
    <property type="entry name" value="PLipase_D/transphosphatidylase"/>
</dbReference>
<dbReference type="Gene3D" id="3.30.870.10">
    <property type="entry name" value="Endonuclease Chain A"/>
    <property type="match status" value="2"/>
</dbReference>
<sequence length="487" mass="55793">MDAGFVSTAVVVLLLLLDFVIRIVAIIVVPRNRKPTSATAWLLAIFLIPYIGVLFFLLIGSYKLPKRRREKQTEINEFIIQSTEGIERVRRDHPWPPWLEGVVELNRNLGAMPLVGGNRASLNGDYEASLAAMTAEIRRAKRYVHVEFYILTLDKTTADFFAAMEEAVQRGVTVRVLLDHIASLRTPDYKRTIRRLTAMGAKWQLMLPVQPLRGKYQRPDLRNHRKLLIVDGRVAFMGSQNVIDRSYNKKSNIRRGLKWKELIVRLEGPIVAGLNAIFITDWYSETDELLRRETEPITDEPAEDELDMQVVPSGPGFAGENNLRLFLALLYYAQERIVITSPYFVPDEAMLTAITTATQRGIAVDLFVSEIGDQALVYHAQRSYYEVLLRAGVRIYMYKAPYILHAKHFTIDDDVAVIGSSNMDMRSFQLNMEVVLMVRGRSFVEELRRVEDGYRESSRELTLEEWMRQPLRSTVLDNLARLTSALQ</sequence>
<dbReference type="Pfam" id="PF13091">
    <property type="entry name" value="PLDc_2"/>
    <property type="match status" value="2"/>
</dbReference>
<keyword evidence="3" id="KW-0444">Lipid biosynthesis</keyword>
<name>A0ABT8KFX8_9MICO</name>
<feature type="domain" description="PLD phosphodiesterase" evidence="14">
    <location>
        <begin position="219"/>
        <end position="246"/>
    </location>
</feature>
<evidence type="ECO:0000256" key="9">
    <source>
        <dbReference type="ARBA" id="ARBA00023136"/>
    </source>
</evidence>
<reference evidence="15" key="1">
    <citation type="submission" date="2023-06" db="EMBL/GenBank/DDBJ databases">
        <title>MT1 and MT2 Draft Genomes of Novel Species.</title>
        <authorList>
            <person name="Venkateswaran K."/>
        </authorList>
    </citation>
    <scope>NUCLEOTIDE SEQUENCE</scope>
    <source>
        <strain evidence="15">F6_8S_P_1B</strain>
    </source>
</reference>
<evidence type="ECO:0000256" key="10">
    <source>
        <dbReference type="ARBA" id="ARBA00023209"/>
    </source>
</evidence>
<keyword evidence="11" id="KW-1208">Phospholipid metabolism</keyword>
<feature type="domain" description="PLD phosphodiesterase" evidence="14">
    <location>
        <begin position="400"/>
        <end position="427"/>
    </location>
</feature>
<evidence type="ECO:0000256" key="1">
    <source>
        <dbReference type="ARBA" id="ARBA00004651"/>
    </source>
</evidence>
<keyword evidence="5 13" id="KW-0812">Transmembrane</keyword>
<keyword evidence="9 13" id="KW-0472">Membrane</keyword>
<keyword evidence="16" id="KW-1185">Reference proteome</keyword>
<dbReference type="InterPro" id="IPR027379">
    <property type="entry name" value="CLS_N"/>
</dbReference>
<evidence type="ECO:0000256" key="2">
    <source>
        <dbReference type="ARBA" id="ARBA00022475"/>
    </source>
</evidence>
<evidence type="ECO:0000313" key="15">
    <source>
        <dbReference type="EMBL" id="MDN4616365.1"/>
    </source>
</evidence>
<protein>
    <recommendedName>
        <fullName evidence="12">Cardiolipin synthase</fullName>
        <ecNumber evidence="12">2.7.8.-</ecNumber>
    </recommendedName>
</protein>